<proteinExistence type="predicted"/>
<keyword evidence="3" id="KW-1185">Reference proteome</keyword>
<evidence type="ECO:0008006" key="4">
    <source>
        <dbReference type="Google" id="ProtNLM"/>
    </source>
</evidence>
<dbReference type="Proteomes" id="UP001244207">
    <property type="component" value="Unassembled WGS sequence"/>
</dbReference>
<evidence type="ECO:0000313" key="2">
    <source>
        <dbReference type="EMBL" id="KAK1704536.1"/>
    </source>
</evidence>
<keyword evidence="1" id="KW-1133">Transmembrane helix</keyword>
<reference evidence="2" key="1">
    <citation type="submission" date="2021-12" db="EMBL/GenBank/DDBJ databases">
        <title>Comparative genomics, transcriptomics and evolutionary studies reveal genomic signatures of adaptation to plant cell wall in hemibiotrophic fungi.</title>
        <authorList>
            <consortium name="DOE Joint Genome Institute"/>
            <person name="Baroncelli R."/>
            <person name="Diaz J.F."/>
            <person name="Benocci T."/>
            <person name="Peng M."/>
            <person name="Battaglia E."/>
            <person name="Haridas S."/>
            <person name="Andreopoulos W."/>
            <person name="Labutti K."/>
            <person name="Pangilinan J."/>
            <person name="Floch G.L."/>
            <person name="Makela M.R."/>
            <person name="Henrissat B."/>
            <person name="Grigoriev I.V."/>
            <person name="Crouch J.A."/>
            <person name="De Vries R.P."/>
            <person name="Sukno S.A."/>
            <person name="Thon M.R."/>
        </authorList>
    </citation>
    <scope>NUCLEOTIDE SEQUENCE</scope>
    <source>
        <strain evidence="2">CBS 112980</strain>
    </source>
</reference>
<name>A0AAD8U907_GLOAC</name>
<sequence length="133" mass="14913">MGAFVFNSTPGKPRFSSNVVAFKPPLLANKFIYTIGFPFGAIVSGMVYGAYAVSVGREKNVISKTRNALNDEMLWHVTGSPRMYVFFEADDLIAWKDVEDHAWESDELFGLDDVVARFRNSGHYSHARGNKDE</sequence>
<protein>
    <recommendedName>
        <fullName evidence="4">Transmembrane protein</fullName>
    </recommendedName>
</protein>
<organism evidence="2 3">
    <name type="scientific">Glomerella acutata</name>
    <name type="common">Colletotrichum acutatum</name>
    <dbReference type="NCBI Taxonomy" id="27357"/>
    <lineage>
        <taxon>Eukaryota</taxon>
        <taxon>Fungi</taxon>
        <taxon>Dikarya</taxon>
        <taxon>Ascomycota</taxon>
        <taxon>Pezizomycotina</taxon>
        <taxon>Sordariomycetes</taxon>
        <taxon>Hypocreomycetidae</taxon>
        <taxon>Glomerellales</taxon>
        <taxon>Glomerellaceae</taxon>
        <taxon>Colletotrichum</taxon>
        <taxon>Colletotrichum acutatum species complex</taxon>
    </lineage>
</organism>
<keyword evidence="1" id="KW-0472">Membrane</keyword>
<gene>
    <name evidence="2" type="ORF">BDZ83DRAFT_658243</name>
</gene>
<dbReference type="AlphaFoldDB" id="A0AAD8U907"/>
<feature type="transmembrane region" description="Helical" evidence="1">
    <location>
        <begin position="31"/>
        <end position="53"/>
    </location>
</feature>
<dbReference type="GeneID" id="85394923"/>
<dbReference type="RefSeq" id="XP_060357450.1">
    <property type="nucleotide sequence ID" value="XM_060511024.1"/>
</dbReference>
<keyword evidence="1" id="KW-0812">Transmembrane</keyword>
<dbReference type="Pfam" id="PF05705">
    <property type="entry name" value="DUF829"/>
    <property type="match status" value="1"/>
</dbReference>
<dbReference type="InterPro" id="IPR008547">
    <property type="entry name" value="DUF829_TMEM53"/>
</dbReference>
<evidence type="ECO:0000256" key="1">
    <source>
        <dbReference type="SAM" id="Phobius"/>
    </source>
</evidence>
<comment type="caution">
    <text evidence="2">The sequence shown here is derived from an EMBL/GenBank/DDBJ whole genome shotgun (WGS) entry which is preliminary data.</text>
</comment>
<dbReference type="EMBL" id="JAHMHS010000261">
    <property type="protein sequence ID" value="KAK1704536.1"/>
    <property type="molecule type" value="Genomic_DNA"/>
</dbReference>
<accession>A0AAD8U907</accession>
<evidence type="ECO:0000313" key="3">
    <source>
        <dbReference type="Proteomes" id="UP001244207"/>
    </source>
</evidence>